<feature type="compositionally biased region" description="Basic and acidic residues" evidence="2">
    <location>
        <begin position="992"/>
        <end position="1006"/>
    </location>
</feature>
<feature type="region of interest" description="Disordered" evidence="2">
    <location>
        <begin position="878"/>
        <end position="898"/>
    </location>
</feature>
<protein>
    <submittedName>
        <fullName evidence="4">Uncharacterized protein</fullName>
    </submittedName>
</protein>
<feature type="region of interest" description="Disordered" evidence="2">
    <location>
        <begin position="1039"/>
        <end position="1108"/>
    </location>
</feature>
<feature type="coiled-coil region" evidence="1">
    <location>
        <begin position="550"/>
        <end position="793"/>
    </location>
</feature>
<reference evidence="4" key="3">
    <citation type="submission" date="2025-09" db="UniProtKB">
        <authorList>
            <consortium name="Ensembl"/>
        </authorList>
    </citation>
    <scope>IDENTIFICATION</scope>
</reference>
<dbReference type="GO" id="GO:0005801">
    <property type="term" value="C:cis-Golgi network"/>
    <property type="evidence" value="ECO:0007669"/>
    <property type="project" value="TreeGrafter"/>
</dbReference>
<accession>A0A8C3GTL1</accession>
<dbReference type="InterPro" id="IPR026202">
    <property type="entry name" value="GOLGB1"/>
</dbReference>
<evidence type="ECO:0000256" key="2">
    <source>
        <dbReference type="SAM" id="MobiDB-lite"/>
    </source>
</evidence>
<feature type="coiled-coil region" evidence="1">
    <location>
        <begin position="1382"/>
        <end position="1522"/>
    </location>
</feature>
<feature type="coiled-coil region" evidence="1">
    <location>
        <begin position="1652"/>
        <end position="1857"/>
    </location>
</feature>
<feature type="coiled-coil region" evidence="1">
    <location>
        <begin position="921"/>
        <end position="955"/>
    </location>
</feature>
<dbReference type="GO" id="GO:0016020">
    <property type="term" value="C:membrane"/>
    <property type="evidence" value="ECO:0007669"/>
    <property type="project" value="TreeGrafter"/>
</dbReference>
<feature type="region of interest" description="Disordered" evidence="2">
    <location>
        <begin position="1598"/>
        <end position="1617"/>
    </location>
</feature>
<feature type="compositionally biased region" description="Low complexity" evidence="2">
    <location>
        <begin position="1077"/>
        <end position="1093"/>
    </location>
</feature>
<reference evidence="5" key="1">
    <citation type="submission" date="2019-10" db="EMBL/GenBank/DDBJ databases">
        <title>Corvus moneduloides (New Caledonian crow) genome, bCorMon1, primary haplotype.</title>
        <authorList>
            <person name="Rutz C."/>
            <person name="Fungtammasan C."/>
            <person name="Mountcastle J."/>
            <person name="Formenti G."/>
            <person name="Chow W."/>
            <person name="Howe K."/>
            <person name="Steele M.P."/>
            <person name="Fernandes J."/>
            <person name="Gilbert M.T.P."/>
            <person name="Fedrigo O."/>
            <person name="Jarvis E.D."/>
            <person name="Gemmell N."/>
        </authorList>
    </citation>
    <scope>NUCLEOTIDE SEQUENCE [LARGE SCALE GENOMIC DNA]</scope>
</reference>
<feature type="coiled-coil region" evidence="1">
    <location>
        <begin position="2820"/>
        <end position="2903"/>
    </location>
</feature>
<dbReference type="Ensembl" id="ENSCMUT00000003982.2">
    <property type="protein sequence ID" value="ENSCMUP00000003672.2"/>
    <property type="gene ID" value="ENSCMUG00000000186.2"/>
</dbReference>
<keyword evidence="3" id="KW-0732">Signal</keyword>
<reference evidence="4" key="2">
    <citation type="submission" date="2025-08" db="UniProtKB">
        <authorList>
            <consortium name="Ensembl"/>
        </authorList>
    </citation>
    <scope>IDENTIFICATION</scope>
</reference>
<dbReference type="GO" id="GO:0005793">
    <property type="term" value="C:endoplasmic reticulum-Golgi intermediate compartment"/>
    <property type="evidence" value="ECO:0007669"/>
    <property type="project" value="TreeGrafter"/>
</dbReference>
<proteinExistence type="predicted"/>
<feature type="coiled-coil region" evidence="1">
    <location>
        <begin position="425"/>
        <end position="452"/>
    </location>
</feature>
<feature type="chain" id="PRO_5043792565" evidence="3">
    <location>
        <begin position="24"/>
        <end position="2978"/>
    </location>
</feature>
<feature type="coiled-coil region" evidence="1">
    <location>
        <begin position="1546"/>
        <end position="1594"/>
    </location>
</feature>
<feature type="signal peptide" evidence="3">
    <location>
        <begin position="1"/>
        <end position="23"/>
    </location>
</feature>
<dbReference type="Gene3D" id="6.10.250.3110">
    <property type="match status" value="1"/>
</dbReference>
<evidence type="ECO:0000313" key="5">
    <source>
        <dbReference type="Proteomes" id="UP000694553"/>
    </source>
</evidence>
<dbReference type="PANTHER" id="PTHR18887:SF2">
    <property type="entry name" value="GOLGIN SUBFAMILY B MEMBER 1"/>
    <property type="match status" value="1"/>
</dbReference>
<feature type="coiled-coil region" evidence="1">
    <location>
        <begin position="1124"/>
        <end position="1339"/>
    </location>
</feature>
<keyword evidence="1" id="KW-0175">Coiled coil</keyword>
<evidence type="ECO:0000313" key="4">
    <source>
        <dbReference type="Ensembl" id="ENSCMUP00000003672.2"/>
    </source>
</evidence>
<name>A0A8C3GTL1_CORMO</name>
<feature type="coiled-coil region" evidence="1">
    <location>
        <begin position="2028"/>
        <end position="2770"/>
    </location>
</feature>
<feature type="compositionally biased region" description="Basic and acidic residues" evidence="2">
    <location>
        <begin position="969"/>
        <end position="980"/>
    </location>
</feature>
<dbReference type="Proteomes" id="UP000694553">
    <property type="component" value="Unassembled WGS sequence"/>
</dbReference>
<evidence type="ECO:0000256" key="1">
    <source>
        <dbReference type="SAM" id="Coils"/>
    </source>
</evidence>
<dbReference type="PANTHER" id="PTHR18887">
    <property type="entry name" value="GOLGI-ASSOCIATED PROTEIN GCP360-RELATED"/>
    <property type="match status" value="1"/>
</dbReference>
<feature type="coiled-coil region" evidence="1">
    <location>
        <begin position="21"/>
        <end position="159"/>
    </location>
</feature>
<dbReference type="Gene3D" id="1.10.287.1490">
    <property type="match status" value="1"/>
</dbReference>
<feature type="region of interest" description="Disordered" evidence="2">
    <location>
        <begin position="969"/>
        <end position="1006"/>
    </location>
</feature>
<feature type="coiled-coil region" evidence="1">
    <location>
        <begin position="260"/>
        <end position="308"/>
    </location>
</feature>
<keyword evidence="5" id="KW-1185">Reference proteome</keyword>
<accession>A0A8U7NZ49</accession>
<feature type="coiled-coil region" evidence="1">
    <location>
        <begin position="1911"/>
        <end position="1995"/>
    </location>
</feature>
<sequence>MLRCRLFIVFSFRTLILLFQVQALESEAESMEEAPEELLERLAQTEKLVVQLKDLIREKDALLQEKETVLKKEREAADAKLMKLKLQAKAKLASLNKRIEELTERGSPLPTQALAEELEWHREEVEVLKEQLREQEETVQDLKKQLAVAKVNLKDAEIKYAAQVQNFFSVHQFVFPTLLLPNYGTALSLSQNLCALQRKLEEQEAALLGRTREVELLQQELHTAEKQNQVPGHAFYCFTLCVYAERQRSQDLREKMELELAERKLSSHRLQEEVQRLSEQLEEARRAQAELEVKYKDLEQEHRLEVEDKNHLSSCLMMSEQELQCGRAALRAEKDQPKQDIGQLLVRSVEHGATTHGALGEQEKIIDQEDQNETSFLPTENLERQETEGCMITLPILIAGTDGFTNGSKQFTEESCPPGILEYIAAEKQKELSVLLLELKEAQEEITFLKSQLKGPSGQTSTGSQAEANQLEENSQIQCLERKELKVSDTQSVSLLRETEMQQIGFLQENGISLQEEPQGSPVPCSSKVKAMQEVSTADPEPSTSQSQELIKLQNQIIELQIILQKSEESFRKDLGEKCAEINRLNQLAEEYRKKREDSDSTFCVLTEEQDQLLCQVKELSTITELKERVKQLEEDLALSEKQRLSDSQSSLLREQIQSLKNEFKSKDIKIEALQKDLDEAQLQLSDQDMQIKDLRSQVETKECEVLDLGQLLRKNTAEMEELSHKLAIKGQEAASLEQLVAAHTRSIESLQQALLEKDQQMAEISVSMSEKMVLLNEEKFSLGNELKSLKEQTSLLLKAQEEKEQNIGAKDACLKCGASEQQNETEPASKENEELVNQVELLRKENEQVKRKLQAALVNRKELLKKVTKLENELEQLSREQESETSVAQAATGEENMRSMISKEVSLENQPSEDYLTQLLSEKESELQSIRKDLQDKETTEARLQAVIEEMRQSLQGKANTVSIKDEIMEHQTIPDKVTESNVSPEDDEENEKHSSAHTNLEENQKSALKERILVLEQEKEQLQKKLQEALVSRKDTIKKAQEKDRHHREQLKQQKDDYNILQEQFDQQSKEKDSIQAQLRQLQEQKQSSESVFGSQGGLESSFMEAEDTTNNKLVQVADVSEEEFKKHLDQLQMEKEKLECNVSHMQRELAHKSELIFDLQQHIAQLFVEIEGLKRTSDQAEAKGASLQTELEESHGKTSGVASLEDLKILVHQKDEEMEFLNQQLKEKSKVLTNVQAQLLEKEDLVKRLCGQLEAQAQVHEEQSRRLQTEMLEIQEKQEDNAEAAKQKNQMQRKLQAALISRKEALKESKSLKEELANAKTTIDNLSVKLTNMESQICGHVKETDTLTEKLMCLTGEREKLTAEIGKVLRENQNLDGCCKNLTLNLDRVILEKEKLEKEVESLKCFQATESSEWQEKYKELQGEYETLLQSYENASNEAERIQRVLETVRQEKQEIFLQLKRAEAKKEETDKQLQEAGQEIDGMKEKMRKFAKSKQQKILELEEENEKLRAEMHFTDGELHRTGESFTNTSLKEDLECSRRECQFLSTQLETVVAEKESLNQEITDLKCLLQSTESKLKESRELVNKYVAQQTTGEETNEAVATPPPMERSENQVDITCRPKPPAAELEQEAFEVDKPCEDPGIYRQQIAELTKRIMELEKSRRASEQQLGDIRRCVETLAGEKRALEHQMEEKVHEVNALQATVTKMEQTVQKAKDDLVTMTALKDALVAEKDDLEERLMNQLAELNGSIGNYQQDATDFQIKNDQLKHELQSLQRMMHELEEEKSRMAKEKSKASSEKQKEFVEKLKDNWRGESSTHIKELQELLKQKQQEISQLQKDCIKSQERNSSLERTVKALEFLQSETQREVEAAKETSAKAVEDTKKAQAELALCKVVLDDTQSEAARVLAESVKVKEELQANKEKIKIQMKKKDEDFERRLEQEKDKHSKEIKNMEEKLATLQREKDHMETTVDDLQDSLRTKDHEAEQLEGSLNKTLAQLAAFTRSMSSLQDDRDRVIDESKTWEKKFTETIQKKEEEIRSKEEACVVLKDQMKHMTMRMEELQTHISRLERSKKDWEADCRQEIQHHQKTCEMLQEEKKELLTRLERSQELYSKSQNKQQELGSEISSLRDQLADLQNSFTRCELAREELGTVVKQQETSIQNFKLNCEQLEADLQASKDLTNKLHEETSAKDQKIMSLLSAKEEAVMAALAELQQQHSEEMKELECRLIKEEGDKKALENEKKKILDKLDHLTEKMKINREESKQQKAQLDSFTKSMSSLQDDRDRILRDYKQLEERHLVIILEKDQLIQDAAAENNKLKEEIRSFHSQMDDLNSENAKLNAELVRYREDLNQVISIKDSQQKQLLKIQLQRIQTLENEKATIETQLKESECTQDDLRKCMEALREDKVSMSQEIETLMSSLSRVQSEMAALHEGSPIMECQAELKAREEEVQELSHKLSLSQKRIMELEGELECVQRDAAKRVGEAEDRLQKELKHLHHDAGILRNETETAEERVAELARDLMEMEQKLLTVTDENKDLRAQIQSFGRSMSSLQDSRDQANEELHVLKQKYSADLEEQKSLLTELQKAIDERGLLAQIEKLNQQLRAKDDELLHLSLELEGSSNQVKSFTKAMASLQNDRDRLLNELDKTRKIEEVKQQAEGSTSTTSSEVQSLKKALASLQSDRDRAVRELENLQQQYILVGVEAAENSRLKAQLQEWEQEADKQLRLQEQLQQEGLVYRQELQQLRHEKTTWEKQRSSMKEQYLMAIAEKDKQLSHLQRITQEMTLPFSKSQSQERALPPTSISPGVLKGDFSSLETEMKHLQAQLSDSLKELHQKELRIQQLNSKLSQVFEEKNALSLQLRGSSRSICESHQHYSEVLNRCLVLERQLQELQAELFATDAAPGAPQEKNELQRGSYTPELQELQLSETEHLHSSTKQDMKYLEEQLEEERDRRLAAEEALFAAQDQIRR</sequence>
<evidence type="ECO:0000256" key="3">
    <source>
        <dbReference type="SAM" id="SignalP"/>
    </source>
</evidence>
<organism evidence="4 5">
    <name type="scientific">Corvus moneduloides</name>
    <name type="common">New Caledonian crow</name>
    <dbReference type="NCBI Taxonomy" id="1196302"/>
    <lineage>
        <taxon>Eukaryota</taxon>
        <taxon>Metazoa</taxon>
        <taxon>Chordata</taxon>
        <taxon>Craniata</taxon>
        <taxon>Vertebrata</taxon>
        <taxon>Euteleostomi</taxon>
        <taxon>Archelosauria</taxon>
        <taxon>Archosauria</taxon>
        <taxon>Dinosauria</taxon>
        <taxon>Saurischia</taxon>
        <taxon>Theropoda</taxon>
        <taxon>Coelurosauria</taxon>
        <taxon>Aves</taxon>
        <taxon>Neognathae</taxon>
        <taxon>Neoaves</taxon>
        <taxon>Telluraves</taxon>
        <taxon>Australaves</taxon>
        <taxon>Passeriformes</taxon>
        <taxon>Corvoidea</taxon>
        <taxon>Corvidae</taxon>
        <taxon>Corvus</taxon>
    </lineage>
</organism>
<feature type="coiled-coil region" evidence="1">
    <location>
        <begin position="2941"/>
        <end position="2975"/>
    </location>
</feature>